<keyword evidence="6" id="KW-0238">DNA-binding</keyword>
<dbReference type="InterPro" id="IPR036388">
    <property type="entry name" value="WH-like_DNA-bd_sf"/>
</dbReference>
<keyword evidence="7" id="KW-0804">Transcription</keyword>
<dbReference type="Proteomes" id="UP000053797">
    <property type="component" value="Unassembled WGS sequence"/>
</dbReference>
<dbReference type="PANTHER" id="PTHR46577:SF1">
    <property type="entry name" value="HTH-TYPE TRANSCRIPTIONAL REGULATORY PROTEIN GABR"/>
    <property type="match status" value="1"/>
</dbReference>
<keyword evidence="3" id="KW-0808">Transferase</keyword>
<dbReference type="AlphaFoldDB" id="A0A0V8GBZ1"/>
<evidence type="ECO:0000256" key="4">
    <source>
        <dbReference type="ARBA" id="ARBA00022898"/>
    </source>
</evidence>
<dbReference type="GO" id="GO:0003700">
    <property type="term" value="F:DNA-binding transcription factor activity"/>
    <property type="evidence" value="ECO:0007669"/>
    <property type="project" value="InterPro"/>
</dbReference>
<dbReference type="Pfam" id="PF00392">
    <property type="entry name" value="GntR"/>
    <property type="match status" value="1"/>
</dbReference>
<dbReference type="EMBL" id="LNQL01000007">
    <property type="protein sequence ID" value="KSU47663.1"/>
    <property type="molecule type" value="Genomic_DNA"/>
</dbReference>
<dbReference type="PANTHER" id="PTHR46577">
    <property type="entry name" value="HTH-TYPE TRANSCRIPTIONAL REGULATORY PROTEIN GABR"/>
    <property type="match status" value="1"/>
</dbReference>
<dbReference type="Pfam" id="PF00155">
    <property type="entry name" value="Aminotran_1_2"/>
    <property type="match status" value="1"/>
</dbReference>
<dbReference type="Gene3D" id="3.40.640.10">
    <property type="entry name" value="Type I PLP-dependent aspartate aminotransferase-like (Major domain)"/>
    <property type="match status" value="1"/>
</dbReference>
<keyword evidence="3" id="KW-0032">Aminotransferase</keyword>
<dbReference type="Gene3D" id="1.10.10.10">
    <property type="entry name" value="Winged helix-like DNA-binding domain superfamily/Winged helix DNA-binding domain"/>
    <property type="match status" value="1"/>
</dbReference>
<dbReference type="InterPro" id="IPR015421">
    <property type="entry name" value="PyrdxlP-dep_Trfase_major"/>
</dbReference>
<evidence type="ECO:0000256" key="7">
    <source>
        <dbReference type="ARBA" id="ARBA00023163"/>
    </source>
</evidence>
<keyword evidence="4" id="KW-0663">Pyridoxal phosphate</keyword>
<evidence type="ECO:0000256" key="5">
    <source>
        <dbReference type="ARBA" id="ARBA00023015"/>
    </source>
</evidence>
<dbReference type="CDD" id="cd07377">
    <property type="entry name" value="WHTH_GntR"/>
    <property type="match status" value="1"/>
</dbReference>
<dbReference type="InterPro" id="IPR015424">
    <property type="entry name" value="PyrdxlP-dep_Trfase"/>
</dbReference>
<evidence type="ECO:0000259" key="8">
    <source>
        <dbReference type="PROSITE" id="PS50949"/>
    </source>
</evidence>
<comment type="similarity">
    <text evidence="2">In the C-terminal section; belongs to the class-I pyridoxal-phosphate-dependent aminotransferase family.</text>
</comment>
<dbReference type="PROSITE" id="PS50949">
    <property type="entry name" value="HTH_GNTR"/>
    <property type="match status" value="1"/>
</dbReference>
<reference evidence="9 10" key="1">
    <citation type="journal article" date="2015" name="Int. J. Syst. Evol. Microbiol.">
        <title>Exiguobacterium enclense sp. nov., isolated from sediment.</title>
        <authorList>
            <person name="Dastager S.G."/>
            <person name="Mawlankar R."/>
            <person name="Sonalkar V.V."/>
            <person name="Thorat M.N."/>
            <person name="Mual P."/>
            <person name="Verma A."/>
            <person name="Krishnamurthi S."/>
            <person name="Tang S.K."/>
            <person name="Li W.J."/>
        </authorList>
    </citation>
    <scope>NUCLEOTIDE SEQUENCE [LARGE SCALE GENOMIC DNA]</scope>
    <source>
        <strain evidence="9 10">NIO-1109</strain>
    </source>
</reference>
<gene>
    <name evidence="9" type="ORF">AS033_15525</name>
</gene>
<feature type="domain" description="HTH gntR-type" evidence="8">
    <location>
        <begin position="12"/>
        <end position="80"/>
    </location>
</feature>
<dbReference type="InterPro" id="IPR000524">
    <property type="entry name" value="Tscrpt_reg_HTH_GntR"/>
</dbReference>
<evidence type="ECO:0000256" key="3">
    <source>
        <dbReference type="ARBA" id="ARBA00022576"/>
    </source>
</evidence>
<evidence type="ECO:0000256" key="6">
    <source>
        <dbReference type="ARBA" id="ARBA00023125"/>
    </source>
</evidence>
<dbReference type="CDD" id="cd00609">
    <property type="entry name" value="AAT_like"/>
    <property type="match status" value="1"/>
</dbReference>
<dbReference type="GO" id="GO:0003677">
    <property type="term" value="F:DNA binding"/>
    <property type="evidence" value="ECO:0007669"/>
    <property type="project" value="UniProtKB-KW"/>
</dbReference>
<dbReference type="SMART" id="SM00345">
    <property type="entry name" value="HTH_GNTR"/>
    <property type="match status" value="1"/>
</dbReference>
<evidence type="ECO:0000256" key="1">
    <source>
        <dbReference type="ARBA" id="ARBA00001933"/>
    </source>
</evidence>
<proteinExistence type="inferred from homology"/>
<dbReference type="OrthoDB" id="9802328at2"/>
<evidence type="ECO:0000313" key="9">
    <source>
        <dbReference type="EMBL" id="KSU47663.1"/>
    </source>
</evidence>
<dbReference type="GO" id="GO:0008483">
    <property type="term" value="F:transaminase activity"/>
    <property type="evidence" value="ECO:0007669"/>
    <property type="project" value="UniProtKB-KW"/>
</dbReference>
<dbReference type="GO" id="GO:0030170">
    <property type="term" value="F:pyridoxal phosphate binding"/>
    <property type="evidence" value="ECO:0007669"/>
    <property type="project" value="InterPro"/>
</dbReference>
<organism evidence="9 10">
    <name type="scientific">Exiguobacterium indicum</name>
    <dbReference type="NCBI Taxonomy" id="296995"/>
    <lineage>
        <taxon>Bacteria</taxon>
        <taxon>Bacillati</taxon>
        <taxon>Bacillota</taxon>
        <taxon>Bacilli</taxon>
        <taxon>Bacillales</taxon>
        <taxon>Bacillales Family XII. Incertae Sedis</taxon>
        <taxon>Exiguobacterium</taxon>
    </lineage>
</organism>
<evidence type="ECO:0000313" key="10">
    <source>
        <dbReference type="Proteomes" id="UP000053797"/>
    </source>
</evidence>
<accession>A0A0V8GBZ1</accession>
<name>A0A0V8GBZ1_9BACL</name>
<evidence type="ECO:0000256" key="2">
    <source>
        <dbReference type="ARBA" id="ARBA00005384"/>
    </source>
</evidence>
<sequence>MKNMIFVLNEGFPKYKQIYEQLKSYIECGDIPSHNRLPSIRQLADSLQTSRNTTLTAYEQLVAEGYVRGEGRKGYYVNELEPRLIQKQEIPSLINKNPKKNEVAVRIDFRAGAVDQTHFPLKIWRKLSNQVLTLSECFKYGEVFGEMDLRQQISIYLFQSRGVKVEPDAIVIGSSTQQLLIYLGQILKEEHEGVIVEDPGYDGAKEAFQFHSYEIETLPIDERGADLSELEKMKSKLIYVTPSHQSPLGVSMSIQQRQLLIHWANKVKGFIIEDDYDSEFRYTQQPFPALAAIDSSRVVYLGNFSKALLPGIRLSYMVLPHLLVERYKSNFLKFESTVSLQHQLTMSRFMDLGEWDRHIKRMRLVYKRKMQCLVSALRCHFNQSISIIGEQSGLYVLVKVHLNCSEKWLIDRASIYGVKVYATSIYFIDNHPTESIIKLGFSNLSYEDIEEGVKLLKEAWT</sequence>
<keyword evidence="5" id="KW-0805">Transcription regulation</keyword>
<dbReference type="RefSeq" id="WP_058266022.1">
    <property type="nucleotide sequence ID" value="NZ_FMYN01000007.1"/>
</dbReference>
<comment type="cofactor">
    <cofactor evidence="1">
        <name>pyridoxal 5'-phosphate</name>
        <dbReference type="ChEBI" id="CHEBI:597326"/>
    </cofactor>
</comment>
<protein>
    <submittedName>
        <fullName evidence="9">GntR family transcriptional regulator</fullName>
    </submittedName>
</protein>
<dbReference type="InterPro" id="IPR051446">
    <property type="entry name" value="HTH_trans_reg/aminotransferase"/>
</dbReference>
<dbReference type="InterPro" id="IPR004839">
    <property type="entry name" value="Aminotransferase_I/II_large"/>
</dbReference>
<dbReference type="SUPFAM" id="SSF46785">
    <property type="entry name" value="Winged helix' DNA-binding domain"/>
    <property type="match status" value="1"/>
</dbReference>
<dbReference type="PRINTS" id="PR00035">
    <property type="entry name" value="HTHGNTR"/>
</dbReference>
<dbReference type="InterPro" id="IPR036390">
    <property type="entry name" value="WH_DNA-bd_sf"/>
</dbReference>
<dbReference type="SUPFAM" id="SSF53383">
    <property type="entry name" value="PLP-dependent transferases"/>
    <property type="match status" value="1"/>
</dbReference>
<comment type="caution">
    <text evidence="9">The sequence shown here is derived from an EMBL/GenBank/DDBJ whole genome shotgun (WGS) entry which is preliminary data.</text>
</comment>